<organism evidence="1 2">
    <name type="scientific">Synechococcus phage S-SCSM1</name>
    <dbReference type="NCBI Taxonomy" id="2588487"/>
    <lineage>
        <taxon>Viruses</taxon>
        <taxon>Duplodnaviria</taxon>
        <taxon>Heunggongvirae</taxon>
        <taxon>Uroviricota</taxon>
        <taxon>Caudoviricetes</taxon>
        <taxon>Pantevenvirales</taxon>
        <taxon>Kyanoviridae</taxon>
        <taxon>Zhoulongquanvirus</taxon>
        <taxon>Zhoulongquanvirus esscess</taxon>
    </lineage>
</organism>
<proteinExistence type="predicted"/>
<protein>
    <submittedName>
        <fullName evidence="1">Uncharacterized protein</fullName>
    </submittedName>
</protein>
<name>A0A6M2ZI31_9CAUD</name>
<evidence type="ECO:0000313" key="2">
    <source>
        <dbReference type="Proteomes" id="UP000515683"/>
    </source>
</evidence>
<sequence>MSLSFDDIAIQHQLNVGMGVVPFFGLGPARVRGAAYIEGPLNVGTPFAINMGAVNIGPLINPDSPPPFIPGGFCYGPPANPFSLAVLGSVGILGDLNIATNVIIGGNLFVQGLVLGSCGGHLLQIKKNFDIPHPSKEGWRLRHTCPEAPYNDVYIRGRVTNQKEINLPAYWKDFVDVRSITVNLTPVGSHQNVIVKRIDENKIYLQSNGGMPIDCFYHIYAERKDGEKLIPEYPGQSPADYPGDNSGYSIAGYNYDVR</sequence>
<dbReference type="Proteomes" id="UP000515683">
    <property type="component" value="Segment"/>
</dbReference>
<accession>A0A6M2ZI31</accession>
<evidence type="ECO:0000313" key="1">
    <source>
        <dbReference type="EMBL" id="QFG06483.1"/>
    </source>
</evidence>
<reference evidence="1" key="1">
    <citation type="submission" date="2019-04" db="EMBL/GenBank/DDBJ databases">
        <title>Genomic and proteomic characterization of cyanophage S-SCSM1 provides new insights into understanding the viral gene diversity and phage-host interactions.</title>
        <authorList>
            <person name="Wang Q."/>
            <person name="Xu Y."/>
            <person name="Jiao N."/>
            <person name="Zhang R."/>
        </authorList>
    </citation>
    <scope>NUCLEOTIDE SEQUENCE [LARGE SCALE GENOMIC DNA]</scope>
</reference>
<gene>
    <name evidence="1" type="ORF">SSCSM1_219</name>
</gene>
<dbReference type="EMBL" id="MK867354">
    <property type="protein sequence ID" value="QFG06483.1"/>
    <property type="molecule type" value="Genomic_DNA"/>
</dbReference>
<keyword evidence="2" id="KW-1185">Reference proteome</keyword>